<reference evidence="2 3" key="1">
    <citation type="journal article" date="2024" name="Nat. Commun.">
        <title>Phylogenomics reveals the evolutionary origins of lichenization in chlorophyte algae.</title>
        <authorList>
            <person name="Puginier C."/>
            <person name="Libourel C."/>
            <person name="Otte J."/>
            <person name="Skaloud P."/>
            <person name="Haon M."/>
            <person name="Grisel S."/>
            <person name="Petersen M."/>
            <person name="Berrin J.G."/>
            <person name="Delaux P.M."/>
            <person name="Dal Grande F."/>
            <person name="Keller J."/>
        </authorList>
    </citation>
    <scope>NUCLEOTIDE SEQUENCE [LARGE SCALE GENOMIC DNA]</scope>
    <source>
        <strain evidence="2 3">SAG 2523</strain>
    </source>
</reference>
<proteinExistence type="predicted"/>
<accession>A0AAW1SK71</accession>
<dbReference type="EMBL" id="JALJOV010001498">
    <property type="protein sequence ID" value="KAK9847047.1"/>
    <property type="molecule type" value="Genomic_DNA"/>
</dbReference>
<feature type="compositionally biased region" description="Polar residues" evidence="1">
    <location>
        <begin position="9"/>
        <end position="25"/>
    </location>
</feature>
<evidence type="ECO:0000313" key="2">
    <source>
        <dbReference type="EMBL" id="KAK9847047.1"/>
    </source>
</evidence>
<comment type="caution">
    <text evidence="2">The sequence shown here is derived from an EMBL/GenBank/DDBJ whole genome shotgun (WGS) entry which is preliminary data.</text>
</comment>
<dbReference type="AlphaFoldDB" id="A0AAW1SK71"/>
<dbReference type="Proteomes" id="UP001485043">
    <property type="component" value="Unassembled WGS sequence"/>
</dbReference>
<organism evidence="2 3">
    <name type="scientific">Apatococcus fuscideae</name>
    <dbReference type="NCBI Taxonomy" id="2026836"/>
    <lineage>
        <taxon>Eukaryota</taxon>
        <taxon>Viridiplantae</taxon>
        <taxon>Chlorophyta</taxon>
        <taxon>core chlorophytes</taxon>
        <taxon>Trebouxiophyceae</taxon>
        <taxon>Chlorellales</taxon>
        <taxon>Chlorellaceae</taxon>
        <taxon>Apatococcus</taxon>
    </lineage>
</organism>
<feature type="region of interest" description="Disordered" evidence="1">
    <location>
        <begin position="1"/>
        <end position="120"/>
    </location>
</feature>
<sequence>MTGEAPQEAVSTQGNAANPPNSNSGGDPVASSGTALPYHSRTHAESIQETMNEREAAAPQAKPFDKTKAEGDSELGQKMDKQHAAAQSTGAGQSDLKAAADAQKKEIFGSHSDASTNRAS</sequence>
<evidence type="ECO:0000256" key="1">
    <source>
        <dbReference type="SAM" id="MobiDB-lite"/>
    </source>
</evidence>
<keyword evidence="3" id="KW-1185">Reference proteome</keyword>
<name>A0AAW1SK71_9CHLO</name>
<feature type="compositionally biased region" description="Basic and acidic residues" evidence="1">
    <location>
        <begin position="63"/>
        <end position="83"/>
    </location>
</feature>
<feature type="compositionally biased region" description="Basic and acidic residues" evidence="1">
    <location>
        <begin position="42"/>
        <end position="56"/>
    </location>
</feature>
<evidence type="ECO:0008006" key="4">
    <source>
        <dbReference type="Google" id="ProtNLM"/>
    </source>
</evidence>
<evidence type="ECO:0000313" key="3">
    <source>
        <dbReference type="Proteomes" id="UP001485043"/>
    </source>
</evidence>
<gene>
    <name evidence="2" type="ORF">WJX84_000595</name>
</gene>
<protein>
    <recommendedName>
        <fullName evidence="4">SMP domain-containing protein</fullName>
    </recommendedName>
</protein>